<evidence type="ECO:0000313" key="1">
    <source>
        <dbReference type="EMBL" id="KKU37846.1"/>
    </source>
</evidence>
<dbReference type="AlphaFoldDB" id="A0A0G1PYD3"/>
<protein>
    <recommendedName>
        <fullName evidence="3">Phosphoribosylanthranilate isomerase</fullName>
    </recommendedName>
</protein>
<proteinExistence type="predicted"/>
<gene>
    <name evidence="1" type="ORF">UX53_C0041G0005</name>
</gene>
<organism evidence="1 2">
    <name type="scientific">Candidatus Azambacteria bacterium GW2011_GWB2_46_37</name>
    <dbReference type="NCBI Taxonomy" id="1618618"/>
    <lineage>
        <taxon>Bacteria</taxon>
        <taxon>Candidatus Azamiibacteriota</taxon>
    </lineage>
</organism>
<reference evidence="1 2" key="1">
    <citation type="journal article" date="2015" name="Nature">
        <title>rRNA introns, odd ribosomes, and small enigmatic genomes across a large radiation of phyla.</title>
        <authorList>
            <person name="Brown C.T."/>
            <person name="Hug L.A."/>
            <person name="Thomas B.C."/>
            <person name="Sharon I."/>
            <person name="Castelle C.J."/>
            <person name="Singh A."/>
            <person name="Wilkins M.J."/>
            <person name="Williams K.H."/>
            <person name="Banfield J.F."/>
        </authorList>
    </citation>
    <scope>NUCLEOTIDE SEQUENCE [LARGE SCALE GENOMIC DNA]</scope>
</reference>
<name>A0A0G1PYD3_9BACT</name>
<accession>A0A0G1PYD3</accession>
<dbReference type="EMBL" id="LCMO01000041">
    <property type="protein sequence ID" value="KKU37846.1"/>
    <property type="molecule type" value="Genomic_DNA"/>
</dbReference>
<sequence>MLLNKLPETFDSGQRLIMCGVLASWKTLNGLEPPNPKRCPSIGAVKSIFQKHPLALNLVHYNSREPNLADQLMKLSEAAGENCHGFQLNMVWPSARELEKWRNKFPESRLVLQIGSMALDLVSYWAPTGAGSPRKISSHLLIERLREYRNIATDILLDRSGGRGKSLTFLEIAEILEIFRAVLEANLPFTVGLAGGLSAENLWMIGPLLSGGFPDLMLNIDAEGRLRTKDDDLDLEKVRAYLRATAELL</sequence>
<comment type="caution">
    <text evidence="1">The sequence shown here is derived from an EMBL/GenBank/DDBJ whole genome shotgun (WGS) entry which is preliminary data.</text>
</comment>
<dbReference type="Proteomes" id="UP000033818">
    <property type="component" value="Unassembled WGS sequence"/>
</dbReference>
<evidence type="ECO:0000313" key="2">
    <source>
        <dbReference type="Proteomes" id="UP000033818"/>
    </source>
</evidence>
<evidence type="ECO:0008006" key="3">
    <source>
        <dbReference type="Google" id="ProtNLM"/>
    </source>
</evidence>